<name>A0ABS8D4E6_9NEIS</name>
<proteinExistence type="predicted"/>
<dbReference type="InterPro" id="IPR025075">
    <property type="entry name" value="DUF3916"/>
</dbReference>
<evidence type="ECO:0000313" key="1">
    <source>
        <dbReference type="EMBL" id="MCB6183084.1"/>
    </source>
</evidence>
<accession>A0ABS8D4E6</accession>
<dbReference type="EMBL" id="JAJBZT010000002">
    <property type="protein sequence ID" value="MCB6183084.1"/>
    <property type="molecule type" value="Genomic_DNA"/>
</dbReference>
<dbReference type="Proteomes" id="UP001165395">
    <property type="component" value="Unassembled WGS sequence"/>
</dbReference>
<dbReference type="Pfam" id="PF13079">
    <property type="entry name" value="DUF3916"/>
    <property type="match status" value="1"/>
</dbReference>
<organism evidence="1 2">
    <name type="scientific">Leeia speluncae</name>
    <dbReference type="NCBI Taxonomy" id="2884804"/>
    <lineage>
        <taxon>Bacteria</taxon>
        <taxon>Pseudomonadati</taxon>
        <taxon>Pseudomonadota</taxon>
        <taxon>Betaproteobacteria</taxon>
        <taxon>Neisseriales</taxon>
        <taxon>Leeiaceae</taxon>
        <taxon>Leeia</taxon>
    </lineage>
</organism>
<protein>
    <submittedName>
        <fullName evidence="1">DUF3916 domain-containing protein</fullName>
    </submittedName>
</protein>
<gene>
    <name evidence="1" type="ORF">LIN78_05915</name>
</gene>
<reference evidence="1" key="1">
    <citation type="submission" date="2021-10" db="EMBL/GenBank/DDBJ databases">
        <title>The complete genome sequence of Leeia sp. TBRC 13508.</title>
        <authorList>
            <person name="Charoenyingcharoen P."/>
            <person name="Yukphan P."/>
        </authorList>
    </citation>
    <scope>NUCLEOTIDE SEQUENCE</scope>
    <source>
        <strain evidence="1">TBRC 13508</strain>
    </source>
</reference>
<evidence type="ECO:0000313" key="2">
    <source>
        <dbReference type="Proteomes" id="UP001165395"/>
    </source>
</evidence>
<keyword evidence="2" id="KW-1185">Reference proteome</keyword>
<comment type="caution">
    <text evidence="1">The sequence shown here is derived from an EMBL/GenBank/DDBJ whole genome shotgun (WGS) entry which is preliminary data.</text>
</comment>
<sequence length="167" mass="19254">MRRISLTNKKLRGIPRRIRALEKWAQGFSGYVRPRSEHLEHYFNWKIPVHAALVQGRQTNLDIQSRCIAALLEVARLLSEASSGSSSGYYRVACLLTWPWLHQSEVTIFYDKDYYEGFLGKVNALAPKRISDKLSLSVPSHFLERGQYVTQAEDTVPVEWWCIGEEV</sequence>
<dbReference type="RefSeq" id="WP_227179477.1">
    <property type="nucleotide sequence ID" value="NZ_JAJBZT010000002.1"/>
</dbReference>